<proteinExistence type="predicted"/>
<dbReference type="EMBL" id="BJUX01000030">
    <property type="protein sequence ID" value="GEK90028.1"/>
    <property type="molecule type" value="Genomic_DNA"/>
</dbReference>
<name>A0A1H7WHX1_9LACT</name>
<accession>A0A1H7WHX1</accession>
<sequence length="93" mass="10735">MKIEIGQDAVTWFEENIYVGSENGIRFFPKLTRGSNTGITVGIEPAVPHQSNVNTTVNDVTYFIEEGDEWLFDYKDVHISLDREFNEPMYKTE</sequence>
<keyword evidence="4" id="KW-1185">Reference proteome</keyword>
<gene>
    <name evidence="1" type="ORF">APU01nite_20670</name>
    <name evidence="2" type="ORF">SAMN04488100_13417</name>
</gene>
<dbReference type="AlphaFoldDB" id="A0A1H7WHX1"/>
<reference evidence="1 4" key="2">
    <citation type="submission" date="2019-07" db="EMBL/GenBank/DDBJ databases">
        <title>Whole genome shotgun sequence of Alkalibacterium putridalgicola NBRC 103243.</title>
        <authorList>
            <person name="Hosoyama A."/>
            <person name="Uohara A."/>
            <person name="Ohji S."/>
            <person name="Ichikawa N."/>
        </authorList>
    </citation>
    <scope>NUCLEOTIDE SEQUENCE [LARGE SCALE GENOMIC DNA]</scope>
    <source>
        <strain evidence="1 4">NBRC 103243</strain>
    </source>
</reference>
<dbReference type="Proteomes" id="UP000198548">
    <property type="component" value="Unassembled WGS sequence"/>
</dbReference>
<evidence type="ECO:0000313" key="4">
    <source>
        <dbReference type="Proteomes" id="UP000321425"/>
    </source>
</evidence>
<reference evidence="2 3" key="1">
    <citation type="submission" date="2016-10" db="EMBL/GenBank/DDBJ databases">
        <authorList>
            <person name="de Groot N.N."/>
        </authorList>
    </citation>
    <scope>NUCLEOTIDE SEQUENCE [LARGE SCALE GENOMIC DNA]</scope>
    <source>
        <strain evidence="2 3">DSM 19182</strain>
    </source>
</reference>
<dbReference type="STRING" id="426703.SAMN04488100_13417"/>
<dbReference type="EMBL" id="FOBL01000034">
    <property type="protein sequence ID" value="SEM20608.1"/>
    <property type="molecule type" value="Genomic_DNA"/>
</dbReference>
<evidence type="ECO:0000313" key="1">
    <source>
        <dbReference type="EMBL" id="GEK90028.1"/>
    </source>
</evidence>
<dbReference type="Proteomes" id="UP000321425">
    <property type="component" value="Unassembled WGS sequence"/>
</dbReference>
<protein>
    <submittedName>
        <fullName evidence="1">Iron-sulfur cluster biosynthesis protein</fullName>
    </submittedName>
    <submittedName>
        <fullName evidence="2">Uncharacterized protein YneR</fullName>
    </submittedName>
</protein>
<evidence type="ECO:0000313" key="2">
    <source>
        <dbReference type="EMBL" id="SEM20608.1"/>
    </source>
</evidence>
<organism evidence="2 3">
    <name type="scientific">Alkalibacterium putridalgicola</name>
    <dbReference type="NCBI Taxonomy" id="426703"/>
    <lineage>
        <taxon>Bacteria</taxon>
        <taxon>Bacillati</taxon>
        <taxon>Bacillota</taxon>
        <taxon>Bacilli</taxon>
        <taxon>Lactobacillales</taxon>
        <taxon>Carnobacteriaceae</taxon>
        <taxon>Alkalibacterium</taxon>
    </lineage>
</organism>
<dbReference type="OrthoDB" id="1645729at2"/>
<evidence type="ECO:0000313" key="3">
    <source>
        <dbReference type="Proteomes" id="UP000198548"/>
    </source>
</evidence>
<dbReference type="RefSeq" id="WP_091489418.1">
    <property type="nucleotide sequence ID" value="NZ_BJUX01000030.1"/>
</dbReference>